<evidence type="ECO:0000256" key="1">
    <source>
        <dbReference type="SAM" id="Phobius"/>
    </source>
</evidence>
<keyword evidence="1" id="KW-1133">Transmembrane helix</keyword>
<keyword evidence="1" id="KW-0812">Transmembrane</keyword>
<evidence type="ECO:0000313" key="3">
    <source>
        <dbReference type="Proteomes" id="UP001346869"/>
    </source>
</evidence>
<dbReference type="EMBL" id="JAUZQC010000017">
    <property type="protein sequence ID" value="KAK5856052.1"/>
    <property type="molecule type" value="Genomic_DNA"/>
</dbReference>
<dbReference type="Proteomes" id="UP001346869">
    <property type="component" value="Unassembled WGS sequence"/>
</dbReference>
<evidence type="ECO:0000313" key="2">
    <source>
        <dbReference type="EMBL" id="KAK5856052.1"/>
    </source>
</evidence>
<organism evidence="2 3">
    <name type="scientific">Eleginops maclovinus</name>
    <name type="common">Patagonian blennie</name>
    <name type="synonym">Eleginus maclovinus</name>
    <dbReference type="NCBI Taxonomy" id="56733"/>
    <lineage>
        <taxon>Eukaryota</taxon>
        <taxon>Metazoa</taxon>
        <taxon>Chordata</taxon>
        <taxon>Craniata</taxon>
        <taxon>Vertebrata</taxon>
        <taxon>Euteleostomi</taxon>
        <taxon>Actinopterygii</taxon>
        <taxon>Neopterygii</taxon>
        <taxon>Teleostei</taxon>
        <taxon>Neoteleostei</taxon>
        <taxon>Acanthomorphata</taxon>
        <taxon>Eupercaria</taxon>
        <taxon>Perciformes</taxon>
        <taxon>Notothenioidei</taxon>
        <taxon>Eleginopidae</taxon>
        <taxon>Eleginops</taxon>
    </lineage>
</organism>
<evidence type="ECO:0008006" key="4">
    <source>
        <dbReference type="Google" id="ProtNLM"/>
    </source>
</evidence>
<feature type="transmembrane region" description="Helical" evidence="1">
    <location>
        <begin position="93"/>
        <end position="119"/>
    </location>
</feature>
<keyword evidence="1" id="KW-0472">Membrane</keyword>
<accession>A0AAN7X6W3</accession>
<protein>
    <recommendedName>
        <fullName evidence="4">Transmembrane protein 265</fullName>
    </recommendedName>
</protein>
<reference evidence="2 3" key="1">
    <citation type="journal article" date="2023" name="Genes (Basel)">
        <title>Chromosome-Level Genome Assembly and Circadian Gene Repertoire of the Patagonia Blennie Eleginops maclovinus-The Closest Ancestral Proxy of Antarctic Cryonotothenioids.</title>
        <authorList>
            <person name="Cheng C.C."/>
            <person name="Rivera-Colon A.G."/>
            <person name="Minhas B.F."/>
            <person name="Wilson L."/>
            <person name="Rayamajhi N."/>
            <person name="Vargas-Chacoff L."/>
            <person name="Catchen J.M."/>
        </authorList>
    </citation>
    <scope>NUCLEOTIDE SEQUENCE [LARGE SCALE GENOMIC DNA]</scope>
    <source>
        <strain evidence="2">JMC-PN-2008</strain>
    </source>
</reference>
<reference evidence="2 3" key="2">
    <citation type="journal article" date="2023" name="Mol. Biol. Evol.">
        <title>Genomics of Secondarily Temperate Adaptation in the Only Non-Antarctic Icefish.</title>
        <authorList>
            <person name="Rivera-Colon A.G."/>
            <person name="Rayamajhi N."/>
            <person name="Minhas B.F."/>
            <person name="Madrigal G."/>
            <person name="Bilyk K.T."/>
            <person name="Yoon V."/>
            <person name="Hune M."/>
            <person name="Gregory S."/>
            <person name="Cheng C.H.C."/>
            <person name="Catchen J.M."/>
        </authorList>
    </citation>
    <scope>NUCLEOTIDE SEQUENCE [LARGE SCALE GENOMIC DNA]</scope>
    <source>
        <strain evidence="2">JMC-PN-2008</strain>
    </source>
</reference>
<gene>
    <name evidence="2" type="ORF">PBY51_007673</name>
</gene>
<feature type="transmembrane region" description="Helical" evidence="1">
    <location>
        <begin position="52"/>
        <end position="73"/>
    </location>
</feature>
<sequence length="123" mass="13244">MSESQVSGIQEEVVQLNTIPGTGGTQHNGDTVISISERCAPSCCEDSHYRKLAISSIICGLSCIGIYALINSIKAENTEGQKRKNASRKARKLAIISIVVWLAILASIPILMALISYIITLQN</sequence>
<comment type="caution">
    <text evidence="2">The sequence shown here is derived from an EMBL/GenBank/DDBJ whole genome shotgun (WGS) entry which is preliminary data.</text>
</comment>
<name>A0AAN7X6W3_ELEMC</name>
<keyword evidence="3" id="KW-1185">Reference proteome</keyword>
<proteinExistence type="predicted"/>
<dbReference type="AlphaFoldDB" id="A0AAN7X6W3"/>